<dbReference type="AlphaFoldDB" id="A0A6P8GYT6"/>
<dbReference type="GeneID" id="116286349"/>
<organism evidence="2 3">
    <name type="scientific">Actinia tenebrosa</name>
    <name type="common">Australian red waratah sea anemone</name>
    <dbReference type="NCBI Taxonomy" id="6105"/>
    <lineage>
        <taxon>Eukaryota</taxon>
        <taxon>Metazoa</taxon>
        <taxon>Cnidaria</taxon>
        <taxon>Anthozoa</taxon>
        <taxon>Hexacorallia</taxon>
        <taxon>Actiniaria</taxon>
        <taxon>Actiniidae</taxon>
        <taxon>Actinia</taxon>
    </lineage>
</organism>
<dbReference type="RefSeq" id="XP_031548683.1">
    <property type="nucleotide sequence ID" value="XM_031692823.1"/>
</dbReference>
<dbReference type="OrthoDB" id="5994877at2759"/>
<protein>
    <submittedName>
        <fullName evidence="3 4">Uncharacterized protein LOC116286349</fullName>
    </submittedName>
</protein>
<feature type="coiled-coil region" evidence="1">
    <location>
        <begin position="10"/>
        <end position="58"/>
    </location>
</feature>
<evidence type="ECO:0000313" key="3">
    <source>
        <dbReference type="RefSeq" id="XP_031548683.1"/>
    </source>
</evidence>
<dbReference type="RefSeq" id="XP_031548684.1">
    <property type="nucleotide sequence ID" value="XM_031692824.1"/>
</dbReference>
<proteinExistence type="predicted"/>
<evidence type="ECO:0000313" key="2">
    <source>
        <dbReference type="Proteomes" id="UP000515163"/>
    </source>
</evidence>
<accession>A0A6P8GYT6</accession>
<dbReference type="Proteomes" id="UP000515163">
    <property type="component" value="Unplaced"/>
</dbReference>
<dbReference type="KEGG" id="aten:116286349"/>
<keyword evidence="1" id="KW-0175">Coiled coil</keyword>
<gene>
    <name evidence="3 4 5" type="primary">LOC116286349</name>
</gene>
<evidence type="ECO:0000313" key="5">
    <source>
        <dbReference type="RefSeq" id="XP_031548685.1"/>
    </source>
</evidence>
<name>A0A6P8GYT6_ACTTE</name>
<keyword evidence="2" id="KW-1185">Reference proteome</keyword>
<dbReference type="RefSeq" id="XP_031548685.1">
    <property type="nucleotide sequence ID" value="XM_031692825.1"/>
</dbReference>
<evidence type="ECO:0000256" key="1">
    <source>
        <dbReference type="SAM" id="Coils"/>
    </source>
</evidence>
<sequence>MSGRNPNDDSKEFRNKFEKMEAKLKEYMVETDQLKNKVVRQENDLNRYMAKTDELEKSRNKLYIGQLCANVMEAIYWEVLPVYFKKGNDYKQPHLRYIDKDIEQLCETRDDQKEAQERWTKLQADKIDPDEKKVKKLVEFMENKLKERNIEAHPCPLNEEELQDIASNLPVQDQPLFKKAMQLHFHTLSCHGIE</sequence>
<reference evidence="3 4" key="1">
    <citation type="submission" date="2025-04" db="UniProtKB">
        <authorList>
            <consortium name="RefSeq"/>
        </authorList>
    </citation>
    <scope>IDENTIFICATION</scope>
    <source>
        <tissue evidence="3 4">Tentacle</tissue>
    </source>
</reference>
<evidence type="ECO:0000313" key="4">
    <source>
        <dbReference type="RefSeq" id="XP_031548684.1"/>
    </source>
</evidence>